<feature type="signal peptide" evidence="1">
    <location>
        <begin position="1"/>
        <end position="25"/>
    </location>
</feature>
<gene>
    <name evidence="3" type="ORF">E1261_06015</name>
</gene>
<dbReference type="PROSITE" id="PS51257">
    <property type="entry name" value="PROKAR_LIPOPROTEIN"/>
    <property type="match status" value="1"/>
</dbReference>
<evidence type="ECO:0000313" key="3">
    <source>
        <dbReference type="EMBL" id="TDC33386.1"/>
    </source>
</evidence>
<dbReference type="InterPro" id="IPR025326">
    <property type="entry name" value="DUF4232"/>
</dbReference>
<sequence>MRNRLLVVLVGVLLVAGCGAQPAPAGHPTDTACETQPGGEKAESGVRIIGVNLVAKHCAEFEVTNSGSRAAVYTVTFAFLASSGEALVTPQRTVPVVGPGRTVKDIVRVGELRSELARVKIVKVRSVPAAEAPSAECPSSGLRLYADDDAEAAMGLRVLGIHLENCGPRARQLKGYPKLELLDEKHKAIRTVKILHGGNAITSSPTGADGPARPVVLKPGERASAHLVWRNTVEAGGANISSPYVRVWAEPGAAPIMLTPELDLGTTGKLGVGPWKKDQP</sequence>
<feature type="domain" description="DUF4232" evidence="2">
    <location>
        <begin position="137"/>
        <end position="275"/>
    </location>
</feature>
<dbReference type="OrthoDB" id="3827416at2"/>
<proteinExistence type="predicted"/>
<evidence type="ECO:0000313" key="4">
    <source>
        <dbReference type="Proteomes" id="UP000295075"/>
    </source>
</evidence>
<organism evidence="3 4">
    <name type="scientific">Kribbella albertanoniae</name>
    <dbReference type="NCBI Taxonomy" id="1266829"/>
    <lineage>
        <taxon>Bacteria</taxon>
        <taxon>Bacillati</taxon>
        <taxon>Actinomycetota</taxon>
        <taxon>Actinomycetes</taxon>
        <taxon>Propionibacteriales</taxon>
        <taxon>Kribbellaceae</taxon>
        <taxon>Kribbella</taxon>
    </lineage>
</organism>
<evidence type="ECO:0000256" key="1">
    <source>
        <dbReference type="SAM" id="SignalP"/>
    </source>
</evidence>
<name>A0A4R4QD04_9ACTN</name>
<dbReference type="RefSeq" id="WP_132403127.1">
    <property type="nucleotide sequence ID" value="NZ_SMKA01000014.1"/>
</dbReference>
<dbReference type="AlphaFoldDB" id="A0A4R4QD04"/>
<evidence type="ECO:0000259" key="2">
    <source>
        <dbReference type="Pfam" id="PF14016"/>
    </source>
</evidence>
<keyword evidence="4" id="KW-1185">Reference proteome</keyword>
<reference evidence="3 4" key="1">
    <citation type="submission" date="2019-03" db="EMBL/GenBank/DDBJ databases">
        <title>Draft genome sequences of novel Actinobacteria.</title>
        <authorList>
            <person name="Sahin N."/>
            <person name="Ay H."/>
            <person name="Saygin H."/>
        </authorList>
    </citation>
    <scope>NUCLEOTIDE SEQUENCE [LARGE SCALE GENOMIC DNA]</scope>
    <source>
        <strain evidence="3 4">JCM 30547</strain>
    </source>
</reference>
<protein>
    <submittedName>
        <fullName evidence="3">DUF4232 domain-containing protein</fullName>
    </submittedName>
</protein>
<accession>A0A4R4QD04</accession>
<feature type="chain" id="PRO_5020449570" evidence="1">
    <location>
        <begin position="26"/>
        <end position="280"/>
    </location>
</feature>
<dbReference type="EMBL" id="SMKA01000014">
    <property type="protein sequence ID" value="TDC33386.1"/>
    <property type="molecule type" value="Genomic_DNA"/>
</dbReference>
<dbReference type="Pfam" id="PF14016">
    <property type="entry name" value="DUF4232"/>
    <property type="match status" value="1"/>
</dbReference>
<dbReference type="Proteomes" id="UP000295075">
    <property type="component" value="Unassembled WGS sequence"/>
</dbReference>
<comment type="caution">
    <text evidence="3">The sequence shown here is derived from an EMBL/GenBank/DDBJ whole genome shotgun (WGS) entry which is preliminary data.</text>
</comment>
<keyword evidence="1" id="KW-0732">Signal</keyword>